<sequence length="161" mass="19127">MGNSCAVKQEISNEEKAEIQNEEQQNQTRAVKIPVFTKKLGLNFKLDEGIQKIRPNHDNESVQDISTERNLQDSNAPHFFVQYKQNEDSCKVHWKQKHSEDFLKEICSKEVVSEKALIQKNEDEQDDYYDQIRENDLDQFKFQTIFIMKLVDRNQSQFQRK</sequence>
<evidence type="ECO:0000256" key="1">
    <source>
        <dbReference type="SAM" id="MobiDB-lite"/>
    </source>
</evidence>
<name>A0A8S1T3I4_PAROT</name>
<evidence type="ECO:0000313" key="2">
    <source>
        <dbReference type="EMBL" id="CAD8147955.1"/>
    </source>
</evidence>
<protein>
    <submittedName>
        <fullName evidence="2">Uncharacterized protein</fullName>
    </submittedName>
</protein>
<dbReference type="OMA" id="TIFIMKL"/>
<organism evidence="2 3">
    <name type="scientific">Paramecium octaurelia</name>
    <dbReference type="NCBI Taxonomy" id="43137"/>
    <lineage>
        <taxon>Eukaryota</taxon>
        <taxon>Sar</taxon>
        <taxon>Alveolata</taxon>
        <taxon>Ciliophora</taxon>
        <taxon>Intramacronucleata</taxon>
        <taxon>Oligohymenophorea</taxon>
        <taxon>Peniculida</taxon>
        <taxon>Parameciidae</taxon>
        <taxon>Paramecium</taxon>
    </lineage>
</organism>
<gene>
    <name evidence="2" type="ORF">POCTA_138.1.T0200283</name>
</gene>
<feature type="region of interest" description="Disordered" evidence="1">
    <location>
        <begin position="1"/>
        <end position="28"/>
    </location>
</feature>
<dbReference type="OrthoDB" id="298723at2759"/>
<reference evidence="2" key="1">
    <citation type="submission" date="2021-01" db="EMBL/GenBank/DDBJ databases">
        <authorList>
            <consortium name="Genoscope - CEA"/>
            <person name="William W."/>
        </authorList>
    </citation>
    <scope>NUCLEOTIDE SEQUENCE</scope>
</reference>
<evidence type="ECO:0000313" key="3">
    <source>
        <dbReference type="Proteomes" id="UP000683925"/>
    </source>
</evidence>
<dbReference type="Proteomes" id="UP000683925">
    <property type="component" value="Unassembled WGS sequence"/>
</dbReference>
<accession>A0A8S1T3I4</accession>
<comment type="caution">
    <text evidence="2">The sequence shown here is derived from an EMBL/GenBank/DDBJ whole genome shotgun (WGS) entry which is preliminary data.</text>
</comment>
<dbReference type="AlphaFoldDB" id="A0A8S1T3I4"/>
<keyword evidence="3" id="KW-1185">Reference proteome</keyword>
<dbReference type="EMBL" id="CAJJDP010000020">
    <property type="protein sequence ID" value="CAD8147955.1"/>
    <property type="molecule type" value="Genomic_DNA"/>
</dbReference>
<proteinExistence type="predicted"/>